<dbReference type="GeneID" id="5029565"/>
<keyword evidence="2" id="KW-0677">Repeat</keyword>
<dbReference type="PROSITE" id="PS50082">
    <property type="entry name" value="WD_REPEATS_2"/>
    <property type="match status" value="1"/>
</dbReference>
<evidence type="ECO:0000256" key="1">
    <source>
        <dbReference type="ARBA" id="ARBA00022574"/>
    </source>
</evidence>
<dbReference type="AlphaFoldDB" id="A0D016"/>
<keyword evidence="4" id="KW-0812">Transmembrane</keyword>
<keyword evidence="1 3" id="KW-0853">WD repeat</keyword>
<dbReference type="PANTHER" id="PTHR45333:SF1">
    <property type="entry name" value="CHROMOSOME UNDETERMINED SCAFFOLD_625, WHOLE GENOME SHOTGUN SEQUENCE"/>
    <property type="match status" value="1"/>
</dbReference>
<dbReference type="PROSITE" id="PS00678">
    <property type="entry name" value="WD_REPEATS_1"/>
    <property type="match status" value="1"/>
</dbReference>
<dbReference type="OrthoDB" id="63070at2759"/>
<dbReference type="Proteomes" id="UP000000600">
    <property type="component" value="Unassembled WGS sequence"/>
</dbReference>
<evidence type="ECO:0000256" key="4">
    <source>
        <dbReference type="SAM" id="Phobius"/>
    </source>
</evidence>
<dbReference type="KEGG" id="ptm:GSPATT00039131001"/>
<dbReference type="InterPro" id="IPR015943">
    <property type="entry name" value="WD40/YVTN_repeat-like_dom_sf"/>
</dbReference>
<dbReference type="InterPro" id="IPR019775">
    <property type="entry name" value="WD40_repeat_CS"/>
</dbReference>
<organism evidence="5 6">
    <name type="scientific">Paramecium tetraurelia</name>
    <dbReference type="NCBI Taxonomy" id="5888"/>
    <lineage>
        <taxon>Eukaryota</taxon>
        <taxon>Sar</taxon>
        <taxon>Alveolata</taxon>
        <taxon>Ciliophora</taxon>
        <taxon>Intramacronucleata</taxon>
        <taxon>Oligohymenophorea</taxon>
        <taxon>Peniculida</taxon>
        <taxon>Parameciidae</taxon>
        <taxon>Paramecium</taxon>
    </lineage>
</organism>
<dbReference type="Pfam" id="PF00400">
    <property type="entry name" value="WD40"/>
    <property type="match status" value="1"/>
</dbReference>
<dbReference type="InParanoid" id="A0D016"/>
<reference evidence="5 6" key="1">
    <citation type="journal article" date="2006" name="Nature">
        <title>Global trends of whole-genome duplications revealed by the ciliate Paramecium tetraurelia.</title>
        <authorList>
            <consortium name="Genoscope"/>
            <person name="Aury J.-M."/>
            <person name="Jaillon O."/>
            <person name="Duret L."/>
            <person name="Noel B."/>
            <person name="Jubin C."/>
            <person name="Porcel B.M."/>
            <person name="Segurens B."/>
            <person name="Daubin V."/>
            <person name="Anthouard V."/>
            <person name="Aiach N."/>
            <person name="Arnaiz O."/>
            <person name="Billaut A."/>
            <person name="Beisson J."/>
            <person name="Blanc I."/>
            <person name="Bouhouche K."/>
            <person name="Camara F."/>
            <person name="Duharcourt S."/>
            <person name="Guigo R."/>
            <person name="Gogendeau D."/>
            <person name="Katinka M."/>
            <person name="Keller A.-M."/>
            <person name="Kissmehl R."/>
            <person name="Klotz C."/>
            <person name="Koll F."/>
            <person name="Le Moue A."/>
            <person name="Lepere C."/>
            <person name="Malinsky S."/>
            <person name="Nowacki M."/>
            <person name="Nowak J.K."/>
            <person name="Plattner H."/>
            <person name="Poulain J."/>
            <person name="Ruiz F."/>
            <person name="Serrano V."/>
            <person name="Zagulski M."/>
            <person name="Dessen P."/>
            <person name="Betermier M."/>
            <person name="Weissenbach J."/>
            <person name="Scarpelli C."/>
            <person name="Schachter V."/>
            <person name="Sperling L."/>
            <person name="Meyer E."/>
            <person name="Cohen J."/>
            <person name="Wincker P."/>
        </authorList>
    </citation>
    <scope>NUCLEOTIDE SEQUENCE [LARGE SCALE GENOMIC DNA]</scope>
    <source>
        <strain evidence="5 6">Stock d4-2</strain>
    </source>
</reference>
<dbReference type="EMBL" id="CT868233">
    <property type="protein sequence ID" value="CAK76383.1"/>
    <property type="molecule type" value="Genomic_DNA"/>
</dbReference>
<dbReference type="SUPFAM" id="SSF50978">
    <property type="entry name" value="WD40 repeat-like"/>
    <property type="match status" value="1"/>
</dbReference>
<dbReference type="HOGENOM" id="CLU_919680_0_0_1"/>
<keyword evidence="4" id="KW-0472">Membrane</keyword>
<protein>
    <submittedName>
        <fullName evidence="5">Uncharacterized protein</fullName>
    </submittedName>
</protein>
<dbReference type="PANTHER" id="PTHR45333">
    <property type="entry name" value="MEMBRANE PROTEIN-RELATED"/>
    <property type="match status" value="1"/>
</dbReference>
<dbReference type="STRING" id="5888.A0D016"/>
<dbReference type="PROSITE" id="PS50294">
    <property type="entry name" value="WD_REPEATS_REGION"/>
    <property type="match status" value="1"/>
</dbReference>
<feature type="transmembrane region" description="Helical" evidence="4">
    <location>
        <begin position="237"/>
        <end position="255"/>
    </location>
</feature>
<evidence type="ECO:0000313" key="6">
    <source>
        <dbReference type="Proteomes" id="UP000000600"/>
    </source>
</evidence>
<sequence length="303" mass="35121">MLLSKIQVHEFSDQNYLMDEYEEFKKNLIIKILQDKKIIEFLEILVHLTAIDATVLIWQDVTLKDQNGINLNQAKLFKWKNLRINELSKKNVHRGKVNKISFSPDGMSLASCSNDNSICLWDLKTGKIQSVIRAYGEVESVCFQPNDPTLPFSSGECYTYAILKQRKTSQNQMVIIMSIQSISLQMFLHQHVAVEIIQSVYERLRQDNQSNRQTIAIKIFQLNFNFQYLKIMFFKKVVFIFTYSILANIAILLISQNIHLQAIGALILKCEFVNYQGINLKSLFKSKGGCILEKQIKQQKQQN</sequence>
<evidence type="ECO:0000256" key="2">
    <source>
        <dbReference type="ARBA" id="ARBA00022737"/>
    </source>
</evidence>
<proteinExistence type="predicted"/>
<dbReference type="RefSeq" id="XP_001443780.1">
    <property type="nucleotide sequence ID" value="XM_001443743.1"/>
</dbReference>
<name>A0D016_PARTE</name>
<evidence type="ECO:0000313" key="5">
    <source>
        <dbReference type="EMBL" id="CAK76383.1"/>
    </source>
</evidence>
<evidence type="ECO:0000256" key="3">
    <source>
        <dbReference type="PROSITE-ProRule" id="PRU00221"/>
    </source>
</evidence>
<dbReference type="Gene3D" id="2.130.10.10">
    <property type="entry name" value="YVTN repeat-like/Quinoprotein amine dehydrogenase"/>
    <property type="match status" value="1"/>
</dbReference>
<keyword evidence="6" id="KW-1185">Reference proteome</keyword>
<dbReference type="InterPro" id="IPR001680">
    <property type="entry name" value="WD40_rpt"/>
</dbReference>
<gene>
    <name evidence="5" type="ORF">GSPATT00039131001</name>
</gene>
<dbReference type="SMART" id="SM00320">
    <property type="entry name" value="WD40"/>
    <property type="match status" value="1"/>
</dbReference>
<dbReference type="InterPro" id="IPR036322">
    <property type="entry name" value="WD40_repeat_dom_sf"/>
</dbReference>
<accession>A0D016</accession>
<feature type="repeat" description="WD" evidence="3">
    <location>
        <begin position="90"/>
        <end position="131"/>
    </location>
</feature>
<keyword evidence="4" id="KW-1133">Transmembrane helix</keyword>